<reference evidence="2" key="2">
    <citation type="journal article" date="2023" name="IMA Fungus">
        <title>Comparative genomic study of the Penicillium genus elucidates a diverse pangenome and 15 lateral gene transfer events.</title>
        <authorList>
            <person name="Petersen C."/>
            <person name="Sorensen T."/>
            <person name="Nielsen M.R."/>
            <person name="Sondergaard T.E."/>
            <person name="Sorensen J.L."/>
            <person name="Fitzpatrick D.A."/>
            <person name="Frisvad J.C."/>
            <person name="Nielsen K.L."/>
        </authorList>
    </citation>
    <scope>NUCLEOTIDE SEQUENCE</scope>
    <source>
        <strain evidence="2">IBT 30761</strain>
    </source>
</reference>
<evidence type="ECO:0000313" key="3">
    <source>
        <dbReference type="Proteomes" id="UP001149074"/>
    </source>
</evidence>
<dbReference type="Gene3D" id="3.90.180.10">
    <property type="entry name" value="Medium-chain alcohol dehydrogenases, catalytic domain"/>
    <property type="match status" value="1"/>
</dbReference>
<dbReference type="PANTHER" id="PTHR11695:SF294">
    <property type="entry name" value="RETICULON-4-INTERACTING PROTEIN 1, MITOCHONDRIAL"/>
    <property type="match status" value="1"/>
</dbReference>
<proteinExistence type="predicted"/>
<dbReference type="Pfam" id="PF13602">
    <property type="entry name" value="ADH_zinc_N_2"/>
    <property type="match status" value="1"/>
</dbReference>
<reference evidence="2" key="1">
    <citation type="submission" date="2022-11" db="EMBL/GenBank/DDBJ databases">
        <authorList>
            <person name="Petersen C."/>
        </authorList>
    </citation>
    <scope>NUCLEOTIDE SEQUENCE</scope>
    <source>
        <strain evidence="2">IBT 30761</strain>
    </source>
</reference>
<comment type="caution">
    <text evidence="2">The sequence shown here is derived from an EMBL/GenBank/DDBJ whole genome shotgun (WGS) entry which is preliminary data.</text>
</comment>
<dbReference type="Pfam" id="PF08240">
    <property type="entry name" value="ADH_N"/>
    <property type="match status" value="1"/>
</dbReference>
<keyword evidence="3" id="KW-1185">Reference proteome</keyword>
<dbReference type="EMBL" id="JAPQKI010000009">
    <property type="protein sequence ID" value="KAJ5089771.1"/>
    <property type="molecule type" value="Genomic_DNA"/>
</dbReference>
<dbReference type="Gene3D" id="3.40.50.720">
    <property type="entry name" value="NAD(P)-binding Rossmann-like Domain"/>
    <property type="match status" value="1"/>
</dbReference>
<gene>
    <name evidence="2" type="ORF">N7532_008455</name>
</gene>
<dbReference type="CDD" id="cd05289">
    <property type="entry name" value="MDR_like_2"/>
    <property type="match status" value="1"/>
</dbReference>
<organism evidence="2 3">
    <name type="scientific">Penicillium argentinense</name>
    <dbReference type="NCBI Taxonomy" id="1131581"/>
    <lineage>
        <taxon>Eukaryota</taxon>
        <taxon>Fungi</taxon>
        <taxon>Dikarya</taxon>
        <taxon>Ascomycota</taxon>
        <taxon>Pezizomycotina</taxon>
        <taxon>Eurotiomycetes</taxon>
        <taxon>Eurotiomycetidae</taxon>
        <taxon>Eurotiales</taxon>
        <taxon>Aspergillaceae</taxon>
        <taxon>Penicillium</taxon>
    </lineage>
</organism>
<dbReference type="SMART" id="SM00829">
    <property type="entry name" value="PKS_ER"/>
    <property type="match status" value="1"/>
</dbReference>
<name>A0A9W9EXN6_9EURO</name>
<dbReference type="OrthoDB" id="3509362at2759"/>
<dbReference type="GeneID" id="81359926"/>
<evidence type="ECO:0000259" key="1">
    <source>
        <dbReference type="SMART" id="SM00829"/>
    </source>
</evidence>
<dbReference type="InterPro" id="IPR013154">
    <property type="entry name" value="ADH-like_N"/>
</dbReference>
<dbReference type="InterPro" id="IPR050700">
    <property type="entry name" value="YIM1/Zinc_Alcohol_DH_Fams"/>
</dbReference>
<dbReference type="PANTHER" id="PTHR11695">
    <property type="entry name" value="ALCOHOL DEHYDROGENASE RELATED"/>
    <property type="match status" value="1"/>
</dbReference>
<protein>
    <recommendedName>
        <fullName evidence="1">Enoyl reductase (ER) domain-containing protein</fullName>
    </recommendedName>
</protein>
<dbReference type="GO" id="GO:0016491">
    <property type="term" value="F:oxidoreductase activity"/>
    <property type="evidence" value="ECO:0007669"/>
    <property type="project" value="InterPro"/>
</dbReference>
<dbReference type="SUPFAM" id="SSF50129">
    <property type="entry name" value="GroES-like"/>
    <property type="match status" value="1"/>
</dbReference>
<dbReference type="RefSeq" id="XP_056471753.1">
    <property type="nucleotide sequence ID" value="XM_056620947.1"/>
</dbReference>
<accession>A0A9W9EXN6</accession>
<dbReference type="Proteomes" id="UP001149074">
    <property type="component" value="Unassembled WGS sequence"/>
</dbReference>
<dbReference type="InterPro" id="IPR020843">
    <property type="entry name" value="ER"/>
</dbReference>
<dbReference type="InterPro" id="IPR036291">
    <property type="entry name" value="NAD(P)-bd_dom_sf"/>
</dbReference>
<feature type="domain" description="Enoyl reductase (ER)" evidence="1">
    <location>
        <begin position="8"/>
        <end position="312"/>
    </location>
</feature>
<dbReference type="InterPro" id="IPR011032">
    <property type="entry name" value="GroES-like_sf"/>
</dbReference>
<sequence length="315" mass="33767">MKAIQILGDISSPRVATNYAMTKPTPQNAEILIRVHAAGITGDEVIWPEPYTRETRIPGHDISGVVSALGPDYNGPLKIGQEAFVLISTDRGEGQADYAICRADEVALKPKSISYEEAAALPIPLLTAWEALLDHGGIKAGMRVLITGASGAVGILAVQLAKKLFGVEVVALASSRNHEALQSVGADEVLDYNTIGWENQLDKVDLVFDTVGAGILEKAWTVVKENGAIVTVGDPAPAWAFGQGEAVEAASHPGVRYKHFIVSPNSERLGKAAEMVDQGVVRPLLVKEFPFEEAEQAWNYARQRARGHKVVISFA</sequence>
<dbReference type="SUPFAM" id="SSF51735">
    <property type="entry name" value="NAD(P)-binding Rossmann-fold domains"/>
    <property type="match status" value="1"/>
</dbReference>
<evidence type="ECO:0000313" key="2">
    <source>
        <dbReference type="EMBL" id="KAJ5089771.1"/>
    </source>
</evidence>
<dbReference type="AlphaFoldDB" id="A0A9W9EXN6"/>